<protein>
    <recommendedName>
        <fullName evidence="5">Probable membrane transporter protein</fullName>
    </recommendedName>
</protein>
<dbReference type="EMBL" id="JAVDWV010000018">
    <property type="protein sequence ID" value="MDR7156674.1"/>
    <property type="molecule type" value="Genomic_DNA"/>
</dbReference>
<feature type="transmembrane region" description="Helical" evidence="5">
    <location>
        <begin position="146"/>
        <end position="179"/>
    </location>
</feature>
<feature type="transmembrane region" description="Helical" evidence="5">
    <location>
        <begin position="218"/>
        <end position="238"/>
    </location>
</feature>
<feature type="transmembrane region" description="Helical" evidence="5">
    <location>
        <begin position="75"/>
        <end position="94"/>
    </location>
</feature>
<dbReference type="Pfam" id="PF01925">
    <property type="entry name" value="TauE"/>
    <property type="match status" value="1"/>
</dbReference>
<evidence type="ECO:0000313" key="7">
    <source>
        <dbReference type="Proteomes" id="UP001267638"/>
    </source>
</evidence>
<keyword evidence="2 5" id="KW-0812">Transmembrane</keyword>
<dbReference type="InterPro" id="IPR002781">
    <property type="entry name" value="TM_pro_TauE-like"/>
</dbReference>
<evidence type="ECO:0000256" key="5">
    <source>
        <dbReference type="RuleBase" id="RU363041"/>
    </source>
</evidence>
<dbReference type="InterPro" id="IPR051598">
    <property type="entry name" value="TSUP/Inactive_protease-like"/>
</dbReference>
<name>A0ABU1X5B9_SPHXE</name>
<keyword evidence="5" id="KW-1003">Cell membrane</keyword>
<comment type="caution">
    <text evidence="6">The sequence shown here is derived from an EMBL/GenBank/DDBJ whole genome shotgun (WGS) entry which is preliminary data.</text>
</comment>
<keyword evidence="7" id="KW-1185">Reference proteome</keyword>
<evidence type="ECO:0000256" key="4">
    <source>
        <dbReference type="ARBA" id="ARBA00023136"/>
    </source>
</evidence>
<evidence type="ECO:0000256" key="1">
    <source>
        <dbReference type="ARBA" id="ARBA00004141"/>
    </source>
</evidence>
<evidence type="ECO:0000256" key="3">
    <source>
        <dbReference type="ARBA" id="ARBA00022989"/>
    </source>
</evidence>
<feature type="transmembrane region" description="Helical" evidence="5">
    <location>
        <begin position="191"/>
        <end position="212"/>
    </location>
</feature>
<feature type="transmembrane region" description="Helical" evidence="5">
    <location>
        <begin position="30"/>
        <end position="55"/>
    </location>
</feature>
<proteinExistence type="inferred from homology"/>
<reference evidence="6 7" key="1">
    <citation type="submission" date="2023-07" db="EMBL/GenBank/DDBJ databases">
        <title>Sorghum-associated microbial communities from plants grown in Nebraska, USA.</title>
        <authorList>
            <person name="Schachtman D."/>
        </authorList>
    </citation>
    <scope>NUCLEOTIDE SEQUENCE [LARGE SCALE GENOMIC DNA]</scope>
    <source>
        <strain evidence="6 7">4256</strain>
    </source>
</reference>
<dbReference type="Proteomes" id="UP001267638">
    <property type="component" value="Unassembled WGS sequence"/>
</dbReference>
<feature type="transmembrane region" description="Helical" evidence="5">
    <location>
        <begin position="106"/>
        <end position="126"/>
    </location>
</feature>
<keyword evidence="3 5" id="KW-1133">Transmembrane helix</keyword>
<dbReference type="PANTHER" id="PTHR43701">
    <property type="entry name" value="MEMBRANE TRANSPORTER PROTEIN MJ0441-RELATED"/>
    <property type="match status" value="1"/>
</dbReference>
<feature type="transmembrane region" description="Helical" evidence="5">
    <location>
        <begin position="245"/>
        <end position="262"/>
    </location>
</feature>
<sequence>MDWLHAVAGLFVGVMVGMTGVGGGSLMAPILILLFGVAPVTAVGTDLWFAAITKAVGGVVHHRHGGAEGGPDYEVIRRLCIGSLPAAVIVLLLLSQVDTHQVKSGFIMTALGVVLILTAIATLFRGRFHHWAVHARTDTAGRFLRYQAGLTVVAGAALGVMVTLTSVGAGALGATLLLLLYPLRMRLQKLIATDIVHAVPLTLVAGIGHLWIGNFNGMLLLNLLIGSIPGIIIGSMLASKVPEKVLQPLLAIVLIIAGWRLIA</sequence>
<evidence type="ECO:0000313" key="6">
    <source>
        <dbReference type="EMBL" id="MDR7156674.1"/>
    </source>
</evidence>
<feature type="transmembrane region" description="Helical" evidence="5">
    <location>
        <begin position="6"/>
        <end position="23"/>
    </location>
</feature>
<comment type="similarity">
    <text evidence="5">Belongs to the 4-toluene sulfonate uptake permease (TSUP) (TC 2.A.102) family.</text>
</comment>
<keyword evidence="4 5" id="KW-0472">Membrane</keyword>
<gene>
    <name evidence="6" type="ORF">J2W40_003519</name>
</gene>
<dbReference type="PANTHER" id="PTHR43701:SF2">
    <property type="entry name" value="MEMBRANE TRANSPORTER PROTEIN YJNA-RELATED"/>
    <property type="match status" value="1"/>
</dbReference>
<dbReference type="RefSeq" id="WP_310227156.1">
    <property type="nucleotide sequence ID" value="NZ_JAVDWV010000018.1"/>
</dbReference>
<comment type="subcellular location">
    <subcellularLocation>
        <location evidence="5">Cell membrane</location>
        <topology evidence="5">Multi-pass membrane protein</topology>
    </subcellularLocation>
    <subcellularLocation>
        <location evidence="1">Membrane</location>
        <topology evidence="1">Multi-pass membrane protein</topology>
    </subcellularLocation>
</comment>
<evidence type="ECO:0000256" key="2">
    <source>
        <dbReference type="ARBA" id="ARBA00022692"/>
    </source>
</evidence>
<accession>A0ABU1X5B9</accession>
<organism evidence="6 7">
    <name type="scientific">Sphingobium xenophagum</name>
    <dbReference type="NCBI Taxonomy" id="121428"/>
    <lineage>
        <taxon>Bacteria</taxon>
        <taxon>Pseudomonadati</taxon>
        <taxon>Pseudomonadota</taxon>
        <taxon>Alphaproteobacteria</taxon>
        <taxon>Sphingomonadales</taxon>
        <taxon>Sphingomonadaceae</taxon>
        <taxon>Sphingobium</taxon>
    </lineage>
</organism>